<reference evidence="2 3" key="1">
    <citation type="submission" date="2023-02" db="EMBL/GenBank/DDBJ databases">
        <title>Gemone sequence of Telluria chitinolytica ACM 3522T.</title>
        <authorList>
            <person name="Frediansyah A."/>
            <person name="Miess H."/>
            <person name="Gross H."/>
        </authorList>
    </citation>
    <scope>NUCLEOTIDE SEQUENCE [LARGE SCALE GENOMIC DNA]</scope>
    <source>
        <strain evidence="2 3">ACM 3522</strain>
    </source>
</reference>
<accession>A0ABY8B6I1</accession>
<dbReference type="InterPro" id="IPR013149">
    <property type="entry name" value="ADH-like_C"/>
</dbReference>
<dbReference type="SUPFAM" id="SSF51735">
    <property type="entry name" value="NAD(P)-binding Rossmann-fold domains"/>
    <property type="match status" value="1"/>
</dbReference>
<evidence type="ECO:0000313" key="2">
    <source>
        <dbReference type="EMBL" id="WEF31490.1"/>
    </source>
</evidence>
<dbReference type="EMBL" id="CP119083">
    <property type="protein sequence ID" value="WEF31490.1"/>
    <property type="molecule type" value="Genomic_DNA"/>
</dbReference>
<dbReference type="PANTHER" id="PTHR43677:SF11">
    <property type="entry name" value="ZINC-CONTAINING ALCOHOL DEHYDROGENASE"/>
    <property type="match status" value="1"/>
</dbReference>
<dbReference type="InterPro" id="IPR051397">
    <property type="entry name" value="Zn-ADH-like_protein"/>
</dbReference>
<dbReference type="Pfam" id="PF00107">
    <property type="entry name" value="ADH_zinc_N"/>
    <property type="match status" value="1"/>
</dbReference>
<proteinExistence type="predicted"/>
<evidence type="ECO:0000313" key="3">
    <source>
        <dbReference type="Proteomes" id="UP001216510"/>
    </source>
</evidence>
<organism evidence="2 3">
    <name type="scientific">Pseudoduganella chitinolytica</name>
    <dbReference type="NCBI Taxonomy" id="34070"/>
    <lineage>
        <taxon>Bacteria</taxon>
        <taxon>Pseudomonadati</taxon>
        <taxon>Pseudomonadota</taxon>
        <taxon>Betaproteobacteria</taxon>
        <taxon>Burkholderiales</taxon>
        <taxon>Oxalobacteraceae</taxon>
        <taxon>Telluria group</taxon>
        <taxon>Pseudoduganella</taxon>
    </lineage>
</organism>
<feature type="domain" description="Alcohol dehydrogenase-like C-terminal" evidence="1">
    <location>
        <begin position="161"/>
        <end position="276"/>
    </location>
</feature>
<dbReference type="PANTHER" id="PTHR43677">
    <property type="entry name" value="SHORT-CHAIN DEHYDROGENASE/REDUCTASE"/>
    <property type="match status" value="1"/>
</dbReference>
<dbReference type="RefSeq" id="WP_277414262.1">
    <property type="nucleotide sequence ID" value="NZ_CP119083.1"/>
</dbReference>
<dbReference type="InterPro" id="IPR011032">
    <property type="entry name" value="GroES-like_sf"/>
</dbReference>
<dbReference type="Gene3D" id="3.40.50.720">
    <property type="entry name" value="NAD(P)-binding Rossmann-like Domain"/>
    <property type="match status" value="1"/>
</dbReference>
<name>A0ABY8B6I1_9BURK</name>
<gene>
    <name evidence="2" type="ORF">PX653_18760</name>
</gene>
<sequence length="328" mass="34360">MDRTTNLFQHIQERPMKAAVVTSFDRPPIYTEIGEPVPELPGEMLVEVLAAGLHQLTRGRAAGAHYSSTGSPPLVPGVDGVGRGTDNRLRYFVQAPDQHGTMAERTVIDPRRSIELPGDCDPVAIAAAMNPAMASWLALRCRVPLPTGAKVLVLGATGSSGTMAVQVARHLGASQVIAAGRDEHKLARLPALGATAVVPLGDERLAAQAADVDIVLDFVWGDSAVGVMERLLRQRSDRTAPLTWVHVGSMGGEAAAIPGALLRAANLQIVGSGHGSVPERAILAELPALVQAIARGTFRIDAAATPLSAVEQAWNRPAPGGARVVFTP</sequence>
<keyword evidence="3" id="KW-1185">Reference proteome</keyword>
<evidence type="ECO:0000259" key="1">
    <source>
        <dbReference type="Pfam" id="PF00107"/>
    </source>
</evidence>
<protein>
    <submittedName>
        <fullName evidence="2">Zinc-binding dehydrogenase</fullName>
    </submittedName>
</protein>
<dbReference type="InterPro" id="IPR036291">
    <property type="entry name" value="NAD(P)-bd_dom_sf"/>
</dbReference>
<dbReference type="Proteomes" id="UP001216510">
    <property type="component" value="Chromosome"/>
</dbReference>
<dbReference type="Gene3D" id="3.90.180.10">
    <property type="entry name" value="Medium-chain alcohol dehydrogenases, catalytic domain"/>
    <property type="match status" value="1"/>
</dbReference>
<dbReference type="SUPFAM" id="SSF50129">
    <property type="entry name" value="GroES-like"/>
    <property type="match status" value="1"/>
</dbReference>